<protein>
    <submittedName>
        <fullName evidence="5">Ribosomal protein L18e/L15P</fullName>
    </submittedName>
</protein>
<feature type="compositionally biased region" description="Basic residues" evidence="4">
    <location>
        <begin position="1"/>
        <end position="10"/>
    </location>
</feature>
<dbReference type="Proteomes" id="UP000187203">
    <property type="component" value="Unassembled WGS sequence"/>
</dbReference>
<comment type="caution">
    <text evidence="5">The sequence shown here is derived from an EMBL/GenBank/DDBJ whole genome shotgun (WGS) entry which is preliminary data.</text>
</comment>
<comment type="similarity">
    <text evidence="1">Belongs to the universal ribosomal protein uL15 family.</text>
</comment>
<accession>A0A1R3GGE9</accession>
<feature type="region of interest" description="Disordered" evidence="4">
    <location>
        <begin position="1"/>
        <end position="30"/>
    </location>
</feature>
<keyword evidence="2 5" id="KW-0689">Ribosomal protein</keyword>
<dbReference type="SUPFAM" id="SSF52080">
    <property type="entry name" value="Ribosomal proteins L15p and L18e"/>
    <property type="match status" value="1"/>
</dbReference>
<dbReference type="OrthoDB" id="61900at2759"/>
<organism evidence="5 6">
    <name type="scientific">Corchorus olitorius</name>
    <dbReference type="NCBI Taxonomy" id="93759"/>
    <lineage>
        <taxon>Eukaryota</taxon>
        <taxon>Viridiplantae</taxon>
        <taxon>Streptophyta</taxon>
        <taxon>Embryophyta</taxon>
        <taxon>Tracheophyta</taxon>
        <taxon>Spermatophyta</taxon>
        <taxon>Magnoliopsida</taxon>
        <taxon>eudicotyledons</taxon>
        <taxon>Gunneridae</taxon>
        <taxon>Pentapetalae</taxon>
        <taxon>rosids</taxon>
        <taxon>malvids</taxon>
        <taxon>Malvales</taxon>
        <taxon>Malvaceae</taxon>
        <taxon>Grewioideae</taxon>
        <taxon>Apeibeae</taxon>
        <taxon>Corchorus</taxon>
    </lineage>
</organism>
<reference evidence="6" key="1">
    <citation type="submission" date="2013-09" db="EMBL/GenBank/DDBJ databases">
        <title>Corchorus olitorius genome sequencing.</title>
        <authorList>
            <person name="Alam M."/>
            <person name="Haque M.S."/>
            <person name="Islam M.S."/>
            <person name="Emdad E.M."/>
            <person name="Islam M.M."/>
            <person name="Ahmed B."/>
            <person name="Halim A."/>
            <person name="Hossen Q.M.M."/>
            <person name="Hossain M.Z."/>
            <person name="Ahmed R."/>
            <person name="Khan M.M."/>
            <person name="Islam R."/>
            <person name="Rashid M.M."/>
            <person name="Khan S.A."/>
            <person name="Rahman M.S."/>
            <person name="Alam M."/>
            <person name="Yahiya A.S."/>
            <person name="Khan M.S."/>
            <person name="Azam M.S."/>
            <person name="Haque T."/>
            <person name="Lashkar M.Z.H."/>
            <person name="Akhand A.I."/>
            <person name="Morshed G."/>
            <person name="Roy S."/>
            <person name="Uddin K.S."/>
            <person name="Rabeya T."/>
            <person name="Hossain A.S."/>
            <person name="Chowdhury A."/>
            <person name="Snigdha A.R."/>
            <person name="Mortoza M.S."/>
            <person name="Matin S.A."/>
            <person name="Hoque S.M.E."/>
            <person name="Islam M.K."/>
            <person name="Roy D.K."/>
            <person name="Haider R."/>
            <person name="Moosa M.M."/>
            <person name="Elias S.M."/>
            <person name="Hasan A.M."/>
            <person name="Jahan S."/>
            <person name="Shafiuddin M."/>
            <person name="Mahmood N."/>
            <person name="Shommy N.S."/>
        </authorList>
    </citation>
    <scope>NUCLEOTIDE SEQUENCE [LARGE SCALE GENOMIC DNA]</scope>
    <source>
        <strain evidence="6">cv. O-4</strain>
    </source>
</reference>
<evidence type="ECO:0000313" key="5">
    <source>
        <dbReference type="EMBL" id="OMO57175.1"/>
    </source>
</evidence>
<keyword evidence="3" id="KW-0687">Ribonucleoprotein</keyword>
<dbReference type="GO" id="GO:0022625">
    <property type="term" value="C:cytosolic large ribosomal subunit"/>
    <property type="evidence" value="ECO:0007669"/>
    <property type="project" value="TreeGrafter"/>
</dbReference>
<evidence type="ECO:0000313" key="6">
    <source>
        <dbReference type="Proteomes" id="UP000187203"/>
    </source>
</evidence>
<feature type="compositionally biased region" description="Basic residues" evidence="4">
    <location>
        <begin position="17"/>
        <end position="26"/>
    </location>
</feature>
<evidence type="ECO:0000256" key="3">
    <source>
        <dbReference type="ARBA" id="ARBA00023274"/>
    </source>
</evidence>
<evidence type="ECO:0000256" key="2">
    <source>
        <dbReference type="ARBA" id="ARBA00022980"/>
    </source>
</evidence>
<evidence type="ECO:0000256" key="4">
    <source>
        <dbReference type="SAM" id="MobiDB-lite"/>
    </source>
</evidence>
<sequence>MFRNIKKRGHVSAGHGRIGKHRKHPGGRGNAEGMHHHRILFDSLIFNIDKPWSLVPKDVKAKANKESASMINVTQFGYFKVLGKGVLLENQPIILPID</sequence>
<gene>
    <name evidence="5" type="ORF">COLO4_35485</name>
</gene>
<dbReference type="PANTHER" id="PTHR11721">
    <property type="entry name" value="60S RIBOSOMAL PROTEIN L27A"/>
    <property type="match status" value="1"/>
</dbReference>
<proteinExistence type="inferred from homology"/>
<dbReference type="PANTHER" id="PTHR11721:SF3">
    <property type="entry name" value="LARGE RIBOSOMAL SUBUNIT PROTEIN UL15"/>
    <property type="match status" value="1"/>
</dbReference>
<keyword evidence="6" id="KW-1185">Reference proteome</keyword>
<dbReference type="STRING" id="93759.A0A1R3GGE9"/>
<evidence type="ECO:0000256" key="1">
    <source>
        <dbReference type="ARBA" id="ARBA00007320"/>
    </source>
</evidence>
<dbReference type="Gene3D" id="3.100.10.10">
    <property type="match status" value="1"/>
</dbReference>
<name>A0A1R3GGE9_9ROSI</name>
<dbReference type="GO" id="GO:0003735">
    <property type="term" value="F:structural constituent of ribosome"/>
    <property type="evidence" value="ECO:0007669"/>
    <property type="project" value="TreeGrafter"/>
</dbReference>
<dbReference type="InterPro" id="IPR036227">
    <property type="entry name" value="Ribosomal_uL15/eL18_sf"/>
</dbReference>
<dbReference type="AlphaFoldDB" id="A0A1R3GGE9"/>
<dbReference type="EMBL" id="AWUE01022628">
    <property type="protein sequence ID" value="OMO57175.1"/>
    <property type="molecule type" value="Genomic_DNA"/>
</dbReference>